<dbReference type="EMBL" id="JAVLET010000002">
    <property type="protein sequence ID" value="KAL0473835.1"/>
    <property type="molecule type" value="Genomic_DNA"/>
</dbReference>
<keyword evidence="3" id="KW-1185">Reference proteome</keyword>
<feature type="compositionally biased region" description="Basic and acidic residues" evidence="1">
    <location>
        <begin position="57"/>
        <end position="67"/>
    </location>
</feature>
<feature type="region of interest" description="Disordered" evidence="1">
    <location>
        <begin position="42"/>
        <end position="67"/>
    </location>
</feature>
<gene>
    <name evidence="2" type="ORF">QR685DRAFT_595494</name>
</gene>
<name>A0ABR3DME0_NEUIN</name>
<organism evidence="2 3">
    <name type="scientific">Neurospora intermedia</name>
    <dbReference type="NCBI Taxonomy" id="5142"/>
    <lineage>
        <taxon>Eukaryota</taxon>
        <taxon>Fungi</taxon>
        <taxon>Dikarya</taxon>
        <taxon>Ascomycota</taxon>
        <taxon>Pezizomycotina</taxon>
        <taxon>Sordariomycetes</taxon>
        <taxon>Sordariomycetidae</taxon>
        <taxon>Sordariales</taxon>
        <taxon>Sordariaceae</taxon>
        <taxon>Neurospora</taxon>
    </lineage>
</organism>
<evidence type="ECO:0000313" key="2">
    <source>
        <dbReference type="EMBL" id="KAL0473835.1"/>
    </source>
</evidence>
<comment type="caution">
    <text evidence="2">The sequence shown here is derived from an EMBL/GenBank/DDBJ whole genome shotgun (WGS) entry which is preliminary data.</text>
</comment>
<evidence type="ECO:0000313" key="3">
    <source>
        <dbReference type="Proteomes" id="UP001451303"/>
    </source>
</evidence>
<protein>
    <submittedName>
        <fullName evidence="2">Uncharacterized protein</fullName>
    </submittedName>
</protein>
<feature type="compositionally biased region" description="Polar residues" evidence="1">
    <location>
        <begin position="45"/>
        <end position="56"/>
    </location>
</feature>
<sequence>MMDVHCSQSCRQRPPITAASLELCSRCFRRRSLWLGKLIGRRASSEQSTTSHISANESRRKASDHRTVTIDDASPRTLYTRFRLVANHKPTFLLHTTFHAIPSDQPHPSAHAALQSPLRAIVILPSSYWAKSHI</sequence>
<reference evidence="2 3" key="1">
    <citation type="submission" date="2023-09" db="EMBL/GenBank/DDBJ databases">
        <title>Multi-omics analysis of a traditional fermented food reveals byproduct-associated fungal strains for waste-to-food upcycling.</title>
        <authorList>
            <consortium name="Lawrence Berkeley National Laboratory"/>
            <person name="Rekdal V.M."/>
            <person name="Villalobos-Escobedo J.M."/>
            <person name="Rodriguez-Valeron N."/>
            <person name="Garcia M.O."/>
            <person name="Vasquez D.P."/>
            <person name="Damayanti I."/>
            <person name="Sorensen P.M."/>
            <person name="Baidoo E.E."/>
            <person name="De Carvalho A.C."/>
            <person name="Riley R."/>
            <person name="Lipzen A."/>
            <person name="He G."/>
            <person name="Yan M."/>
            <person name="Haridas S."/>
            <person name="Daum C."/>
            <person name="Yoshinaga Y."/>
            <person name="Ng V."/>
            <person name="Grigoriev I.V."/>
            <person name="Munk R."/>
            <person name="Nuraida L."/>
            <person name="Wijaya C.H."/>
            <person name="Morales P.-C."/>
            <person name="Keasling J.D."/>
        </authorList>
    </citation>
    <scope>NUCLEOTIDE SEQUENCE [LARGE SCALE GENOMIC DNA]</scope>
    <source>
        <strain evidence="2 3">FGSC 2613</strain>
    </source>
</reference>
<accession>A0ABR3DME0</accession>
<evidence type="ECO:0000256" key="1">
    <source>
        <dbReference type="SAM" id="MobiDB-lite"/>
    </source>
</evidence>
<proteinExistence type="predicted"/>
<dbReference type="Proteomes" id="UP001451303">
    <property type="component" value="Unassembled WGS sequence"/>
</dbReference>